<dbReference type="GO" id="GO:0008270">
    <property type="term" value="F:zinc ion binding"/>
    <property type="evidence" value="ECO:0007669"/>
    <property type="project" value="UniProtKB-KW"/>
</dbReference>
<feature type="domain" description="RING-Gid-type" evidence="3">
    <location>
        <begin position="441"/>
        <end position="484"/>
    </location>
</feature>
<keyword evidence="1" id="KW-0862">Zinc</keyword>
<dbReference type="InterPro" id="IPR045098">
    <property type="entry name" value="Fyv10_fam"/>
</dbReference>
<gene>
    <name evidence="4" type="ORF">PICMEDRAFT_73379</name>
</gene>
<dbReference type="STRING" id="763406.A0A1E3NID0"/>
<reference evidence="4 5" key="1">
    <citation type="journal article" date="2016" name="Proc. Natl. Acad. Sci. U.S.A.">
        <title>Comparative genomics of biotechnologically important yeasts.</title>
        <authorList>
            <person name="Riley R."/>
            <person name="Haridas S."/>
            <person name="Wolfe K.H."/>
            <person name="Lopes M.R."/>
            <person name="Hittinger C.T."/>
            <person name="Goeker M."/>
            <person name="Salamov A.A."/>
            <person name="Wisecaver J.H."/>
            <person name="Long T.M."/>
            <person name="Calvey C.H."/>
            <person name="Aerts A.L."/>
            <person name="Barry K.W."/>
            <person name="Choi C."/>
            <person name="Clum A."/>
            <person name="Coughlan A.Y."/>
            <person name="Deshpande S."/>
            <person name="Douglass A.P."/>
            <person name="Hanson S.J."/>
            <person name="Klenk H.-P."/>
            <person name="LaButti K.M."/>
            <person name="Lapidus A."/>
            <person name="Lindquist E.A."/>
            <person name="Lipzen A.M."/>
            <person name="Meier-Kolthoff J.P."/>
            <person name="Ohm R.A."/>
            <person name="Otillar R.P."/>
            <person name="Pangilinan J.L."/>
            <person name="Peng Y."/>
            <person name="Rokas A."/>
            <person name="Rosa C.A."/>
            <person name="Scheuner C."/>
            <person name="Sibirny A.A."/>
            <person name="Slot J.C."/>
            <person name="Stielow J.B."/>
            <person name="Sun H."/>
            <person name="Kurtzman C.P."/>
            <person name="Blackwell M."/>
            <person name="Grigoriev I.V."/>
            <person name="Jeffries T.W."/>
        </authorList>
    </citation>
    <scope>NUCLEOTIDE SEQUENCE [LARGE SCALE GENOMIC DNA]</scope>
    <source>
        <strain evidence="4 5">NRRL Y-2026</strain>
    </source>
</reference>
<dbReference type="Proteomes" id="UP000094455">
    <property type="component" value="Unassembled WGS sequence"/>
</dbReference>
<dbReference type="GO" id="GO:0005737">
    <property type="term" value="C:cytoplasm"/>
    <property type="evidence" value="ECO:0007669"/>
    <property type="project" value="TreeGrafter"/>
</dbReference>
<sequence length="501" mass="55537">MAKAGTRNYVSISQGVRDLESNESVASISACTDAFVDSLEAYRTALAAGTDDDMLPLSDALEKEVGRYQGELLRHEKSLNRSIKLLSAKVDKGIEWELDLMYQYQNINDEFDLMIRAIVMDLLYQGRFEESETVLGPRLKRDADFEKLVAHFRSLRAMMKALYDEDYSLVLEWVLANEREIAKVSELKSQLLRLIYHQARVIIADRTVPVPAHGNVLLDVREQEDSRIMLRILDYDNQQKYAEAQGLYCWDLPTLGEFDSEKEQAKDAAVAELIRVYNRLSCEVNHLQQESPLHRCLLAGHFALGVLVKYNTLSRRKSSSSLGTAGSGSALGSGAASGPLSGSGSAPGSTVLDHFSRRRSTATATDMHPLISRIREMHTHYNTDEGGPMDDGSAPATAAAVAADAAFSSACDVDPSDNNVGELPMEIELPAWMGYHTIFICPILKEETTSSNRPHVLPCRHFISKQALSKLAKGLSDEIKCPYCPRRGSWRGACEVKFIAI</sequence>
<dbReference type="Gene3D" id="3.30.40.10">
    <property type="entry name" value="Zinc/RING finger domain, C3HC4 (zinc finger)"/>
    <property type="match status" value="1"/>
</dbReference>
<dbReference type="SUPFAM" id="SSF57850">
    <property type="entry name" value="RING/U-box"/>
    <property type="match status" value="1"/>
</dbReference>
<keyword evidence="1" id="KW-0863">Zinc-finger</keyword>
<keyword evidence="5" id="KW-1185">Reference proteome</keyword>
<proteinExistence type="predicted"/>
<dbReference type="PANTHER" id="PTHR12170">
    <property type="entry name" value="MACROPHAGE ERYTHROBLAST ATTACHER-RELATED"/>
    <property type="match status" value="1"/>
</dbReference>
<dbReference type="AlphaFoldDB" id="A0A1E3NID0"/>
<dbReference type="OrthoDB" id="1933281at2759"/>
<evidence type="ECO:0000256" key="2">
    <source>
        <dbReference type="SAM" id="MobiDB-lite"/>
    </source>
</evidence>
<evidence type="ECO:0000313" key="5">
    <source>
        <dbReference type="Proteomes" id="UP000094455"/>
    </source>
</evidence>
<feature type="compositionally biased region" description="Low complexity" evidence="2">
    <location>
        <begin position="332"/>
        <end position="350"/>
    </location>
</feature>
<feature type="zinc finger region" description="RING-Gid-type" evidence="1">
    <location>
        <begin position="441"/>
        <end position="484"/>
    </location>
</feature>
<dbReference type="PANTHER" id="PTHR12170:SF3">
    <property type="entry name" value="GH10162P"/>
    <property type="match status" value="1"/>
</dbReference>
<dbReference type="GO" id="GO:0061630">
    <property type="term" value="F:ubiquitin protein ligase activity"/>
    <property type="evidence" value="ECO:0007669"/>
    <property type="project" value="InterPro"/>
</dbReference>
<protein>
    <recommendedName>
        <fullName evidence="3">RING-Gid-type domain-containing protein</fullName>
    </recommendedName>
</protein>
<feature type="region of interest" description="Disordered" evidence="2">
    <location>
        <begin position="319"/>
        <end position="362"/>
    </location>
</feature>
<keyword evidence="1" id="KW-0479">Metal-binding</keyword>
<dbReference type="InterPro" id="IPR044063">
    <property type="entry name" value="ZF_RING_GID"/>
</dbReference>
<dbReference type="GO" id="GO:0034657">
    <property type="term" value="C:GID complex"/>
    <property type="evidence" value="ECO:0007669"/>
    <property type="project" value="TreeGrafter"/>
</dbReference>
<organism evidence="4 5">
    <name type="scientific">Pichia membranifaciens NRRL Y-2026</name>
    <dbReference type="NCBI Taxonomy" id="763406"/>
    <lineage>
        <taxon>Eukaryota</taxon>
        <taxon>Fungi</taxon>
        <taxon>Dikarya</taxon>
        <taxon>Ascomycota</taxon>
        <taxon>Saccharomycotina</taxon>
        <taxon>Pichiomycetes</taxon>
        <taxon>Pichiales</taxon>
        <taxon>Pichiaceae</taxon>
        <taxon>Pichia</taxon>
    </lineage>
</organism>
<name>A0A1E3NID0_9ASCO</name>
<evidence type="ECO:0000256" key="1">
    <source>
        <dbReference type="PROSITE-ProRule" id="PRU01215"/>
    </source>
</evidence>
<dbReference type="InterPro" id="IPR013083">
    <property type="entry name" value="Znf_RING/FYVE/PHD"/>
</dbReference>
<accession>A0A1E3NID0</accession>
<dbReference type="GO" id="GO:0043161">
    <property type="term" value="P:proteasome-mediated ubiquitin-dependent protein catabolic process"/>
    <property type="evidence" value="ECO:0007669"/>
    <property type="project" value="InterPro"/>
</dbReference>
<evidence type="ECO:0000313" key="4">
    <source>
        <dbReference type="EMBL" id="ODQ45890.1"/>
    </source>
</evidence>
<dbReference type="GO" id="GO:0005634">
    <property type="term" value="C:nucleus"/>
    <property type="evidence" value="ECO:0007669"/>
    <property type="project" value="TreeGrafter"/>
</dbReference>
<dbReference type="PROSITE" id="PS51867">
    <property type="entry name" value="ZF_RING_GID"/>
    <property type="match status" value="1"/>
</dbReference>
<dbReference type="EMBL" id="KV454004">
    <property type="protein sequence ID" value="ODQ45890.1"/>
    <property type="molecule type" value="Genomic_DNA"/>
</dbReference>
<dbReference type="GeneID" id="30181152"/>
<dbReference type="RefSeq" id="XP_019017003.1">
    <property type="nucleotide sequence ID" value="XM_019164465.1"/>
</dbReference>
<evidence type="ECO:0000259" key="3">
    <source>
        <dbReference type="PROSITE" id="PS51867"/>
    </source>
</evidence>